<accession>A0A848HA02</accession>
<comment type="caution">
    <text evidence="3">The sequence shown here is derived from an EMBL/GenBank/DDBJ whole genome shotgun (WGS) entry which is preliminary data.</text>
</comment>
<dbReference type="EMBL" id="JABBFX010000001">
    <property type="protein sequence ID" value="NML44438.1"/>
    <property type="molecule type" value="Genomic_DNA"/>
</dbReference>
<dbReference type="Gene3D" id="3.40.190.10">
    <property type="entry name" value="Periplasmic binding protein-like II"/>
    <property type="match status" value="1"/>
</dbReference>
<dbReference type="PIRSF" id="PIRSF017082">
    <property type="entry name" value="YflP"/>
    <property type="match status" value="1"/>
</dbReference>
<feature type="chain" id="PRO_5032967595" evidence="2">
    <location>
        <begin position="22"/>
        <end position="319"/>
    </location>
</feature>
<keyword evidence="4" id="KW-1185">Reference proteome</keyword>
<evidence type="ECO:0000256" key="2">
    <source>
        <dbReference type="SAM" id="SignalP"/>
    </source>
</evidence>
<dbReference type="SUPFAM" id="SSF53850">
    <property type="entry name" value="Periplasmic binding protein-like II"/>
    <property type="match status" value="1"/>
</dbReference>
<evidence type="ECO:0000313" key="3">
    <source>
        <dbReference type="EMBL" id="NML44438.1"/>
    </source>
</evidence>
<keyword evidence="2" id="KW-0732">Signal</keyword>
<comment type="similarity">
    <text evidence="1">Belongs to the UPF0065 (bug) family.</text>
</comment>
<reference evidence="3 4" key="1">
    <citation type="submission" date="2020-04" db="EMBL/GenBank/DDBJ databases">
        <title>Ramlibacter sp. G-1-2-2 isolated from soil.</title>
        <authorList>
            <person name="Dahal R.H."/>
        </authorList>
    </citation>
    <scope>NUCLEOTIDE SEQUENCE [LARGE SCALE GENOMIC DNA]</scope>
    <source>
        <strain evidence="3 4">G-1-2-2</strain>
    </source>
</reference>
<dbReference type="InterPro" id="IPR042100">
    <property type="entry name" value="Bug_dom1"/>
</dbReference>
<gene>
    <name evidence="3" type="ORF">HHL11_11800</name>
</gene>
<name>A0A848HA02_9BURK</name>
<organism evidence="3 4">
    <name type="scientific">Ramlibacter agri</name>
    <dbReference type="NCBI Taxonomy" id="2728837"/>
    <lineage>
        <taxon>Bacteria</taxon>
        <taxon>Pseudomonadati</taxon>
        <taxon>Pseudomonadota</taxon>
        <taxon>Betaproteobacteria</taxon>
        <taxon>Burkholderiales</taxon>
        <taxon>Comamonadaceae</taxon>
        <taxon>Ramlibacter</taxon>
    </lineage>
</organism>
<dbReference type="InterPro" id="IPR005064">
    <property type="entry name" value="BUG"/>
</dbReference>
<protein>
    <submittedName>
        <fullName evidence="3">Tripartite tricarboxylate transporter substrate binding protein</fullName>
    </submittedName>
</protein>
<dbReference type="Gene3D" id="3.40.190.150">
    <property type="entry name" value="Bordetella uptake gene, domain 1"/>
    <property type="match status" value="1"/>
</dbReference>
<dbReference type="RefSeq" id="WP_169418566.1">
    <property type="nucleotide sequence ID" value="NZ_JABBFX010000001.1"/>
</dbReference>
<dbReference type="Pfam" id="PF03401">
    <property type="entry name" value="TctC"/>
    <property type="match status" value="1"/>
</dbReference>
<evidence type="ECO:0000313" key="4">
    <source>
        <dbReference type="Proteomes" id="UP000541185"/>
    </source>
</evidence>
<dbReference type="PANTHER" id="PTHR42928">
    <property type="entry name" value="TRICARBOXYLATE-BINDING PROTEIN"/>
    <property type="match status" value="1"/>
</dbReference>
<dbReference type="PANTHER" id="PTHR42928:SF5">
    <property type="entry name" value="BLR1237 PROTEIN"/>
    <property type="match status" value="1"/>
</dbReference>
<dbReference type="AlphaFoldDB" id="A0A848HA02"/>
<evidence type="ECO:0000256" key="1">
    <source>
        <dbReference type="ARBA" id="ARBA00006987"/>
    </source>
</evidence>
<proteinExistence type="inferred from homology"/>
<dbReference type="Proteomes" id="UP000541185">
    <property type="component" value="Unassembled WGS sequence"/>
</dbReference>
<dbReference type="CDD" id="cd13578">
    <property type="entry name" value="PBP2_Bug27"/>
    <property type="match status" value="1"/>
</dbReference>
<sequence>MTVRRRVVLAAALMTAFAAHAEDWPTKPVKIIVPFATGGGSDFVARFIANKLQAAFGQAFVVDNRPGAGGNLGVEMGVKSPADGYTLTLVASSYTVNPAVYKLKFDPVTDIAPIVQIAQGPLILCANPGLPAKSVQELVALAKAQPGKVNFASSGTGGIAHAAGELFAQRAGVKLTHIPYKGTGPAMNDTIGGTTQLFFSSAASAIPQIQGGKLRALAVTTAQRVPALPDVPTAQEAGVGNYTVTLWHGLIAPKGTPPAVIEKINAAVNKIMQSKETADVLKGDGMAPAGGSAAQFATIIRSEIDTWQQLSTTVNLKAE</sequence>
<feature type="signal peptide" evidence="2">
    <location>
        <begin position="1"/>
        <end position="21"/>
    </location>
</feature>